<organism evidence="1 2">
    <name type="scientific">Cryptosporidium muris (strain RN66)</name>
    <dbReference type="NCBI Taxonomy" id="441375"/>
    <lineage>
        <taxon>Eukaryota</taxon>
        <taxon>Sar</taxon>
        <taxon>Alveolata</taxon>
        <taxon>Apicomplexa</taxon>
        <taxon>Conoidasida</taxon>
        <taxon>Coccidia</taxon>
        <taxon>Eucoccidiorida</taxon>
        <taxon>Eimeriorina</taxon>
        <taxon>Cryptosporidiidae</taxon>
        <taxon>Cryptosporidium</taxon>
    </lineage>
</organism>
<dbReference type="RefSeq" id="XP_002139204.1">
    <property type="nucleotide sequence ID" value="XM_002139168.1"/>
</dbReference>
<dbReference type="OrthoDB" id="343415at2759"/>
<evidence type="ECO:0000313" key="2">
    <source>
        <dbReference type="Proteomes" id="UP000001460"/>
    </source>
</evidence>
<dbReference type="Proteomes" id="UP000001460">
    <property type="component" value="Unassembled WGS sequence"/>
</dbReference>
<dbReference type="eggNOG" id="ENOG502T1W0">
    <property type="taxonomic scope" value="Eukaryota"/>
</dbReference>
<dbReference type="GeneID" id="6994425"/>
<name>B6A9G4_CRYMR</name>
<dbReference type="AlphaFoldDB" id="B6A9G4"/>
<reference evidence="1" key="1">
    <citation type="submission" date="2008-06" db="EMBL/GenBank/DDBJ databases">
        <authorList>
            <person name="Lorenzi H."/>
            <person name="Inman J."/>
            <person name="Miller J."/>
            <person name="Schobel S."/>
            <person name="Amedeo P."/>
            <person name="Caler E.V."/>
            <person name="da Silva J."/>
        </authorList>
    </citation>
    <scope>NUCLEOTIDE SEQUENCE [LARGE SCALE GENOMIC DNA]</scope>
    <source>
        <strain evidence="1">RN66</strain>
    </source>
</reference>
<evidence type="ECO:0000313" key="1">
    <source>
        <dbReference type="EMBL" id="EEA04855.1"/>
    </source>
</evidence>
<dbReference type="VEuPathDB" id="CryptoDB:CMU_039220"/>
<gene>
    <name evidence="1" type="ORF">CMU_039220</name>
</gene>
<keyword evidence="2" id="KW-1185">Reference proteome</keyword>
<sequence length="172" mass="20460">MEVRAIQIYKPINKNEVRLVYRIKHSPILSENGRHQKSYSFNKYGETNAWNFAREVFQYINKHKKLPLNFSDSCKSKFTKRKRNEESIPTPSKYDTTNFKKINMQLEHHYEIKKEPKIKEIKEDIEINADKSNEFDHLNISTKGEDVIHCLYFLAKAAVEVIDKEEINKKLL</sequence>
<proteinExistence type="predicted"/>
<dbReference type="EMBL" id="DS989726">
    <property type="protein sequence ID" value="EEA04855.1"/>
    <property type="molecule type" value="Genomic_DNA"/>
</dbReference>
<accession>B6A9G4</accession>
<protein>
    <submittedName>
        <fullName evidence="1">Uncharacterized protein</fullName>
    </submittedName>
</protein>